<dbReference type="PANTHER" id="PTHR46910">
    <property type="entry name" value="TRANSCRIPTION FACTOR PDR1"/>
    <property type="match status" value="1"/>
</dbReference>
<dbReference type="OMA" id="LAFNMCQ"/>
<evidence type="ECO:0000256" key="2">
    <source>
        <dbReference type="ARBA" id="ARBA00023242"/>
    </source>
</evidence>
<proteinExistence type="predicted"/>
<reference evidence="5 6" key="1">
    <citation type="journal article" date="2013" name="BMC Genomics">
        <title>Genomics-driven discovery of the pneumocandin biosynthetic gene cluster in the fungus Glarea lozoyensis.</title>
        <authorList>
            <person name="Chen L."/>
            <person name="Yue Q."/>
            <person name="Zhang X."/>
            <person name="Xiang M."/>
            <person name="Wang C."/>
            <person name="Li S."/>
            <person name="Che Y."/>
            <person name="Ortiz-Lopez F.J."/>
            <person name="Bills G.F."/>
            <person name="Liu X."/>
            <person name="An Z."/>
        </authorList>
    </citation>
    <scope>NUCLEOTIDE SEQUENCE [LARGE SCALE GENOMIC DNA]</scope>
    <source>
        <strain evidence="6">ATCC 20868 / MF5171</strain>
    </source>
</reference>
<dbReference type="RefSeq" id="XP_008086025.1">
    <property type="nucleotide sequence ID" value="XM_008087834.1"/>
</dbReference>
<evidence type="ECO:0000259" key="4">
    <source>
        <dbReference type="PROSITE" id="PS50048"/>
    </source>
</evidence>
<keyword evidence="1" id="KW-0479">Metal-binding</keyword>
<dbReference type="GeneID" id="19461805"/>
<evidence type="ECO:0000256" key="3">
    <source>
        <dbReference type="SAM" id="MobiDB-lite"/>
    </source>
</evidence>
<dbReference type="OrthoDB" id="103819at2759"/>
<protein>
    <submittedName>
        <fullName evidence="5">Zn2/Cys6 DNA-binding protein</fullName>
    </submittedName>
</protein>
<dbReference type="PROSITE" id="PS50048">
    <property type="entry name" value="ZN2_CY6_FUNGAL_2"/>
    <property type="match status" value="1"/>
</dbReference>
<dbReference type="CDD" id="cd00067">
    <property type="entry name" value="GAL4"/>
    <property type="match status" value="1"/>
</dbReference>
<evidence type="ECO:0000313" key="5">
    <source>
        <dbReference type="EMBL" id="EPE26835.1"/>
    </source>
</evidence>
<dbReference type="SMART" id="SM00066">
    <property type="entry name" value="GAL4"/>
    <property type="match status" value="1"/>
</dbReference>
<dbReference type="SMART" id="SM00906">
    <property type="entry name" value="Fungal_trans"/>
    <property type="match status" value="1"/>
</dbReference>
<name>S3CMB4_GLAL2</name>
<dbReference type="GO" id="GO:0008270">
    <property type="term" value="F:zinc ion binding"/>
    <property type="evidence" value="ECO:0007669"/>
    <property type="project" value="InterPro"/>
</dbReference>
<organism evidence="5 6">
    <name type="scientific">Glarea lozoyensis (strain ATCC 20868 / MF5171)</name>
    <dbReference type="NCBI Taxonomy" id="1116229"/>
    <lineage>
        <taxon>Eukaryota</taxon>
        <taxon>Fungi</taxon>
        <taxon>Dikarya</taxon>
        <taxon>Ascomycota</taxon>
        <taxon>Pezizomycotina</taxon>
        <taxon>Leotiomycetes</taxon>
        <taxon>Helotiales</taxon>
        <taxon>Helotiaceae</taxon>
        <taxon>Glarea</taxon>
    </lineage>
</organism>
<sequence>MSDGTNPPRDANMAPDVVSGGEMANHRTSILPKACENCRVRKIRCNKAAPCSNCQVANLPCRPASKTASSSKPRVPSVPYQEKNFNMIHESLADIMKTLRRLESKPVSNSFAATEGAGSTSASPYVPAKVFEGESSFSKYSEQATLSAEITAAAPESIQTAEVVSSLSSLRSLLEGQSLPSRIDELRFPDTPLINQNVKAELPPVSLVIAAIKRANKRTPLTYLQLLLNDHSLLETLCKSVYFPTKPIQPERLNLMNGLLMYVLLEYSMNDDDPSTPASDCREISKFCEINFGYAMLTYESMVTPTLENIVCLMIASMKAQEDSRPALCWTFLSAGARLCLLLGYHRREVLEADPPQLADSKRRLFWLFYMMDKMLSLSLGRVSNFPDYDIDALMFTASESSEHRAWDEMYIGCVELAKIMGKIYDEMYSANARKKSPESKSRTVEELASNMSNWHLQIDSNVAIGKEDIEMMIEASDFIYYSCLTQLYGAETSLAGPTQISSRHFEAARKSLQCHVANAKLWPQGEILRCKFYCDWIILYFSFTPFLVVFTHCIASHSQEDVALLSQALNALAPIRDLSEAGDRLYQVCSVFLRVAQAVNQSQQLSFGNYDSINNWFTFPVASDSQLDNNPPAENLGLSFPFHDTGLGLRMADVQQMSQYLDTFLVEQQGEDGLWNT</sequence>
<dbReference type="InterPro" id="IPR001138">
    <property type="entry name" value="Zn2Cys6_DnaBD"/>
</dbReference>
<dbReference type="SUPFAM" id="SSF57701">
    <property type="entry name" value="Zn2/Cys6 DNA-binding domain"/>
    <property type="match status" value="1"/>
</dbReference>
<dbReference type="HOGENOM" id="CLU_009377_3_2_1"/>
<dbReference type="GO" id="GO:0006351">
    <property type="term" value="P:DNA-templated transcription"/>
    <property type="evidence" value="ECO:0007669"/>
    <property type="project" value="InterPro"/>
</dbReference>
<dbReference type="EMBL" id="KE145370">
    <property type="protein sequence ID" value="EPE26835.1"/>
    <property type="molecule type" value="Genomic_DNA"/>
</dbReference>
<dbReference type="Pfam" id="PF00172">
    <property type="entry name" value="Zn_clus"/>
    <property type="match status" value="1"/>
</dbReference>
<keyword evidence="5" id="KW-0238">DNA-binding</keyword>
<keyword evidence="2" id="KW-0539">Nucleus</keyword>
<gene>
    <name evidence="5" type="ORF">GLAREA_02749</name>
</gene>
<dbReference type="GO" id="GO:0000981">
    <property type="term" value="F:DNA-binding transcription factor activity, RNA polymerase II-specific"/>
    <property type="evidence" value="ECO:0007669"/>
    <property type="project" value="InterPro"/>
</dbReference>
<dbReference type="PANTHER" id="PTHR46910:SF5">
    <property type="entry name" value="ZN(II)2CYS6 TRANSCRIPTION FACTOR (EUROFUNG)"/>
    <property type="match status" value="1"/>
</dbReference>
<dbReference type="CDD" id="cd12148">
    <property type="entry name" value="fungal_TF_MHR"/>
    <property type="match status" value="1"/>
</dbReference>
<evidence type="ECO:0000256" key="1">
    <source>
        <dbReference type="ARBA" id="ARBA00022723"/>
    </source>
</evidence>
<keyword evidence="6" id="KW-1185">Reference proteome</keyword>
<dbReference type="Proteomes" id="UP000016922">
    <property type="component" value="Unassembled WGS sequence"/>
</dbReference>
<dbReference type="PROSITE" id="PS00463">
    <property type="entry name" value="ZN2_CY6_FUNGAL_1"/>
    <property type="match status" value="1"/>
</dbReference>
<dbReference type="KEGG" id="glz:GLAREA_02749"/>
<feature type="domain" description="Zn(2)-C6 fungal-type" evidence="4">
    <location>
        <begin position="34"/>
        <end position="61"/>
    </location>
</feature>
<dbReference type="GO" id="GO:0003677">
    <property type="term" value="F:DNA binding"/>
    <property type="evidence" value="ECO:0007669"/>
    <property type="project" value="UniProtKB-KW"/>
</dbReference>
<dbReference type="eggNOG" id="ENOG502QW0G">
    <property type="taxonomic scope" value="Eukaryota"/>
</dbReference>
<evidence type="ECO:0000313" key="6">
    <source>
        <dbReference type="Proteomes" id="UP000016922"/>
    </source>
</evidence>
<dbReference type="Pfam" id="PF04082">
    <property type="entry name" value="Fungal_trans"/>
    <property type="match status" value="1"/>
</dbReference>
<dbReference type="InterPro" id="IPR007219">
    <property type="entry name" value="XnlR_reg_dom"/>
</dbReference>
<feature type="region of interest" description="Disordered" evidence="3">
    <location>
        <begin position="1"/>
        <end position="24"/>
    </location>
</feature>
<dbReference type="Gene3D" id="4.10.240.10">
    <property type="entry name" value="Zn(2)-C6 fungal-type DNA-binding domain"/>
    <property type="match status" value="1"/>
</dbReference>
<dbReference type="InterPro" id="IPR036864">
    <property type="entry name" value="Zn2-C6_fun-type_DNA-bd_sf"/>
</dbReference>
<accession>S3CMB4</accession>
<dbReference type="AlphaFoldDB" id="S3CMB4"/>
<dbReference type="InterPro" id="IPR050987">
    <property type="entry name" value="AtrR-like"/>
</dbReference>